<dbReference type="EMBL" id="CM002927">
    <property type="protein sequence ID" value="KGN47577.1"/>
    <property type="molecule type" value="Genomic_DNA"/>
</dbReference>
<dbReference type="AlphaFoldDB" id="A0A0A0KGT0"/>
<evidence type="ECO:0000313" key="3">
    <source>
        <dbReference type="Proteomes" id="UP000029981"/>
    </source>
</evidence>
<gene>
    <name evidence="2" type="ORF">Csa_6G361390</name>
</gene>
<dbReference type="InterPro" id="IPR052370">
    <property type="entry name" value="Meta-cleavage_hydrolase"/>
</dbReference>
<feature type="domain" description="AB hydrolase-1" evidence="1">
    <location>
        <begin position="54"/>
        <end position="290"/>
    </location>
</feature>
<protein>
    <recommendedName>
        <fullName evidence="1">AB hydrolase-1 domain-containing protein</fullName>
    </recommendedName>
</protein>
<proteinExistence type="predicted"/>
<dbReference type="eggNOG" id="KOG1454">
    <property type="taxonomic scope" value="Eukaryota"/>
</dbReference>
<dbReference type="Gramene" id="KGN47577">
    <property type="protein sequence ID" value="KGN47577"/>
    <property type="gene ID" value="Csa_6G361390"/>
</dbReference>
<keyword evidence="3" id="KW-1185">Reference proteome</keyword>
<dbReference type="PRINTS" id="PR00111">
    <property type="entry name" value="ABHYDROLASE"/>
</dbReference>
<dbReference type="OMA" id="FPRAGHF"/>
<dbReference type="PANTHER" id="PTHR43139">
    <property type="entry name" value="SI:DKEY-122A22.2"/>
    <property type="match status" value="1"/>
</dbReference>
<reference evidence="2 3" key="2">
    <citation type="journal article" date="2009" name="PLoS ONE">
        <title>An integrated genetic and cytogenetic map of the cucumber genome.</title>
        <authorList>
            <person name="Ren Y."/>
            <person name="Zhang Z."/>
            <person name="Liu J."/>
            <person name="Staub J.E."/>
            <person name="Han Y."/>
            <person name="Cheng Z."/>
            <person name="Li X."/>
            <person name="Lu J."/>
            <person name="Miao H."/>
            <person name="Kang H."/>
            <person name="Xie B."/>
            <person name="Gu X."/>
            <person name="Wang X."/>
            <person name="Du Y."/>
            <person name="Jin W."/>
            <person name="Huang S."/>
        </authorList>
    </citation>
    <scope>NUCLEOTIDE SEQUENCE [LARGE SCALE GENOMIC DNA]</scope>
    <source>
        <strain evidence="3">cv. 9930</strain>
    </source>
</reference>
<dbReference type="InterPro" id="IPR029058">
    <property type="entry name" value="AB_hydrolase_fold"/>
</dbReference>
<reference evidence="2 3" key="1">
    <citation type="journal article" date="2009" name="Nat. Genet.">
        <title>The genome of the cucumber, Cucumis sativus L.</title>
        <authorList>
            <person name="Huang S."/>
            <person name="Li R."/>
            <person name="Zhang Z."/>
            <person name="Li L."/>
            <person name="Gu X."/>
            <person name="Fan W."/>
            <person name="Lucas W.J."/>
            <person name="Wang X."/>
            <person name="Xie B."/>
            <person name="Ni P."/>
            <person name="Ren Y."/>
            <person name="Zhu H."/>
            <person name="Li J."/>
            <person name="Lin K."/>
            <person name="Jin W."/>
            <person name="Fei Z."/>
            <person name="Li G."/>
            <person name="Staub J."/>
            <person name="Kilian A."/>
            <person name="van der Vossen E.A."/>
            <person name="Wu Y."/>
            <person name="Guo J."/>
            <person name="He J."/>
            <person name="Jia Z."/>
            <person name="Ren Y."/>
            <person name="Tian G."/>
            <person name="Lu Y."/>
            <person name="Ruan J."/>
            <person name="Qian W."/>
            <person name="Wang M."/>
            <person name="Huang Q."/>
            <person name="Li B."/>
            <person name="Xuan Z."/>
            <person name="Cao J."/>
            <person name="Asan"/>
            <person name="Wu Z."/>
            <person name="Zhang J."/>
            <person name="Cai Q."/>
            <person name="Bai Y."/>
            <person name="Zhao B."/>
            <person name="Han Y."/>
            <person name="Li Y."/>
            <person name="Li X."/>
            <person name="Wang S."/>
            <person name="Shi Q."/>
            <person name="Liu S."/>
            <person name="Cho W.K."/>
            <person name="Kim J.Y."/>
            <person name="Xu Y."/>
            <person name="Heller-Uszynska K."/>
            <person name="Miao H."/>
            <person name="Cheng Z."/>
            <person name="Zhang S."/>
            <person name="Wu J."/>
            <person name="Yang Y."/>
            <person name="Kang H."/>
            <person name="Li M."/>
            <person name="Liang H."/>
            <person name="Ren X."/>
            <person name="Shi Z."/>
            <person name="Wen M."/>
            <person name="Jian M."/>
            <person name="Yang H."/>
            <person name="Zhang G."/>
            <person name="Yang Z."/>
            <person name="Chen R."/>
            <person name="Liu S."/>
            <person name="Li J."/>
            <person name="Ma L."/>
            <person name="Liu H."/>
            <person name="Zhou Y."/>
            <person name="Zhao J."/>
            <person name="Fang X."/>
            <person name="Li G."/>
            <person name="Fang L."/>
            <person name="Li Y."/>
            <person name="Liu D."/>
            <person name="Zheng H."/>
            <person name="Zhang Y."/>
            <person name="Qin N."/>
            <person name="Li Z."/>
            <person name="Yang G."/>
            <person name="Yang S."/>
            <person name="Bolund L."/>
            <person name="Kristiansen K."/>
            <person name="Zheng H."/>
            <person name="Li S."/>
            <person name="Zhang X."/>
            <person name="Yang H."/>
            <person name="Wang J."/>
            <person name="Sun R."/>
            <person name="Zhang B."/>
            <person name="Jiang S."/>
            <person name="Wang J."/>
            <person name="Du Y."/>
            <person name="Li S."/>
        </authorList>
    </citation>
    <scope>NUCLEOTIDE SEQUENCE [LARGE SCALE GENOMIC DNA]</scope>
    <source>
        <strain evidence="3">cv. 9930</strain>
    </source>
</reference>
<dbReference type="Pfam" id="PF00561">
    <property type="entry name" value="Abhydrolase_1"/>
    <property type="match status" value="1"/>
</dbReference>
<dbReference type="KEGG" id="csv:101211265"/>
<dbReference type="STRING" id="3659.A0A0A0KGT0"/>
<sequence length="304" mass="34714">MWPSFLSLVSLYGRYLRRCFSAAGLSQQVIHIDDETTIAFWGPKPKPHKSTAKPSLLLLHGFGPSAIWQWRQQVQFLTHDFDVYVPDLVFFGGSNTKSAERTEVFQAMSVGKLIEMIGVKKYSVLGTSYGGFVAYHMARIWPERIEKVIIASSGLNMRRKDNEAMLKRANVEKIDEFLLPVTAEQLRTLMKLAVFKGGGRQMPDFFFNDFIHKLYMENREQKIELLKSLTLGREDSINLSPLSQEVLIIWGDHDQLFPLEMAKELKGMIGEKTRLEVLKETSHVPQIEAPVQFNQLVKSFLCGS</sequence>
<dbReference type="Proteomes" id="UP000029981">
    <property type="component" value="Chromosome 6"/>
</dbReference>
<dbReference type="SUPFAM" id="SSF53474">
    <property type="entry name" value="alpha/beta-Hydrolases"/>
    <property type="match status" value="1"/>
</dbReference>
<dbReference type="OrthoDB" id="6431331at2759"/>
<evidence type="ECO:0000313" key="2">
    <source>
        <dbReference type="EMBL" id="KGN47577.1"/>
    </source>
</evidence>
<reference evidence="2 3" key="3">
    <citation type="journal article" date="2010" name="BMC Genomics">
        <title>Transcriptome sequencing and comparative analysis of cucumber flowers with different sex types.</title>
        <authorList>
            <person name="Guo S."/>
            <person name="Zheng Y."/>
            <person name="Joung J.G."/>
            <person name="Liu S."/>
            <person name="Zhang Z."/>
            <person name="Crasta O.R."/>
            <person name="Sobral B.W."/>
            <person name="Xu Y."/>
            <person name="Huang S."/>
            <person name="Fei Z."/>
        </authorList>
    </citation>
    <scope>NUCLEOTIDE SEQUENCE [LARGE SCALE GENOMIC DNA]</scope>
    <source>
        <strain evidence="3">cv. 9930</strain>
    </source>
</reference>
<evidence type="ECO:0000259" key="1">
    <source>
        <dbReference type="Pfam" id="PF00561"/>
    </source>
</evidence>
<accession>A0A0A0KGT0</accession>
<organism evidence="2 3">
    <name type="scientific">Cucumis sativus</name>
    <name type="common">Cucumber</name>
    <dbReference type="NCBI Taxonomy" id="3659"/>
    <lineage>
        <taxon>Eukaryota</taxon>
        <taxon>Viridiplantae</taxon>
        <taxon>Streptophyta</taxon>
        <taxon>Embryophyta</taxon>
        <taxon>Tracheophyta</taxon>
        <taxon>Spermatophyta</taxon>
        <taxon>Magnoliopsida</taxon>
        <taxon>eudicotyledons</taxon>
        <taxon>Gunneridae</taxon>
        <taxon>Pentapetalae</taxon>
        <taxon>rosids</taxon>
        <taxon>fabids</taxon>
        <taxon>Cucurbitales</taxon>
        <taxon>Cucurbitaceae</taxon>
        <taxon>Benincaseae</taxon>
        <taxon>Cucumis</taxon>
    </lineage>
</organism>
<reference evidence="2 3" key="4">
    <citation type="journal article" date="2011" name="BMC Genomics">
        <title>RNA-Seq improves annotation of protein-coding genes in the cucumber genome.</title>
        <authorList>
            <person name="Li Z."/>
            <person name="Zhang Z."/>
            <person name="Yan P."/>
            <person name="Huang S."/>
            <person name="Fei Z."/>
            <person name="Lin K."/>
        </authorList>
    </citation>
    <scope>NUCLEOTIDE SEQUENCE [LARGE SCALE GENOMIC DNA]</scope>
    <source>
        <strain evidence="3">cv. 9930</strain>
    </source>
</reference>
<dbReference type="Gene3D" id="3.40.50.1820">
    <property type="entry name" value="alpha/beta hydrolase"/>
    <property type="match status" value="1"/>
</dbReference>
<name>A0A0A0KGT0_CUCSA</name>
<dbReference type="InterPro" id="IPR000073">
    <property type="entry name" value="AB_hydrolase_1"/>
</dbReference>
<dbReference type="PANTHER" id="PTHR43139:SF52">
    <property type="entry name" value="SI:DKEY-122A22.2"/>
    <property type="match status" value="1"/>
</dbReference>